<dbReference type="Pfam" id="PF00932">
    <property type="entry name" value="LTD"/>
    <property type="match status" value="1"/>
</dbReference>
<name>A0A7D5P1B7_9EURY</name>
<dbReference type="Gene3D" id="2.40.50.90">
    <property type="match status" value="1"/>
</dbReference>
<dbReference type="SUPFAM" id="SSF50199">
    <property type="entry name" value="Staphylococcal nuclease"/>
    <property type="match status" value="1"/>
</dbReference>
<reference evidence="4 5" key="1">
    <citation type="submission" date="2020-07" db="EMBL/GenBank/DDBJ databases">
        <title>Halosimplex pelagicum sp. nov. and Halosimplex rubrum sp. nov., isolated from salted brown alga Laminaria, and emended description of the genus Halosimplex.</title>
        <authorList>
            <person name="Cui H."/>
        </authorList>
    </citation>
    <scope>NUCLEOTIDE SEQUENCE [LARGE SCALE GENOMIC DNA]</scope>
    <source>
        <strain evidence="4 5">R27</strain>
    </source>
</reference>
<evidence type="ECO:0000259" key="2">
    <source>
        <dbReference type="PROSITE" id="PS50830"/>
    </source>
</evidence>
<feature type="domain" description="LTD" evidence="3">
    <location>
        <begin position="240"/>
        <end position="360"/>
    </location>
</feature>
<dbReference type="PROSITE" id="PS50830">
    <property type="entry name" value="TNASE_3"/>
    <property type="match status" value="1"/>
</dbReference>
<dbReference type="EMBL" id="CP058910">
    <property type="protein sequence ID" value="QLH78543.1"/>
    <property type="molecule type" value="Genomic_DNA"/>
</dbReference>
<accession>A0A7D5P1B7</accession>
<evidence type="ECO:0000313" key="5">
    <source>
        <dbReference type="Proteomes" id="UP000509667"/>
    </source>
</evidence>
<dbReference type="PROSITE" id="PS51841">
    <property type="entry name" value="LTD"/>
    <property type="match status" value="1"/>
</dbReference>
<dbReference type="Proteomes" id="UP000509667">
    <property type="component" value="Chromosome"/>
</dbReference>
<dbReference type="GeneID" id="56079226"/>
<dbReference type="Pfam" id="PF00565">
    <property type="entry name" value="SNase"/>
    <property type="match status" value="1"/>
</dbReference>
<dbReference type="SMART" id="SM00318">
    <property type="entry name" value="SNc"/>
    <property type="match status" value="1"/>
</dbReference>
<evidence type="ECO:0000256" key="1">
    <source>
        <dbReference type="SAM" id="MobiDB-lite"/>
    </source>
</evidence>
<dbReference type="OrthoDB" id="3327at2157"/>
<gene>
    <name evidence="4" type="ORF">HZS55_15145</name>
</gene>
<dbReference type="InterPro" id="IPR016071">
    <property type="entry name" value="Staphylococal_nuclease_OB-fold"/>
</dbReference>
<dbReference type="PROSITE" id="PS01123">
    <property type="entry name" value="TNASE_1"/>
    <property type="match status" value="1"/>
</dbReference>
<protein>
    <submittedName>
        <fullName evidence="4">Lamin tail domain-containing protein</fullName>
    </submittedName>
</protein>
<evidence type="ECO:0000313" key="4">
    <source>
        <dbReference type="EMBL" id="QLH78543.1"/>
    </source>
</evidence>
<dbReference type="SUPFAM" id="SSF74853">
    <property type="entry name" value="Lamin A/C globular tail domain"/>
    <property type="match status" value="1"/>
</dbReference>
<dbReference type="Gene3D" id="2.60.40.1260">
    <property type="entry name" value="Lamin Tail domain"/>
    <property type="match status" value="1"/>
</dbReference>
<dbReference type="GO" id="GO:0004518">
    <property type="term" value="F:nuclease activity"/>
    <property type="evidence" value="ECO:0007669"/>
    <property type="project" value="InterPro"/>
</dbReference>
<feature type="domain" description="TNase-like" evidence="2">
    <location>
        <begin position="47"/>
        <end position="218"/>
    </location>
</feature>
<sequence>MNGRPARVATVFAVALLAALSGCAGFPVSVGEETPTGPTAAAPDVANGTAATVVDVVDGDTIDVRYANGSTDTVRLLGVDTPEVHADTDPAEYEGVPDDEAGAACLESAGEDASAFAERWLAGERVTLVTDPASDRRGSYGRLLAYVHVNASGANGSVTATRRTATDGTATAANRTDFTYRLLATGHARVYDSTFQRSERYYAAESDAQADRRGLWRCRDPNATVADGEGGASDDGDGGPPSGADAPLATSESGLTVERVHTDAAGNDHENRDDEYVVFGNDGDGSLALGGWTVADEADHTYAFPTGFTLAVGKTVTLRTGSGTDTDDTLYWGSDSAIWNNGDDTVVVERSGETVLRHAY</sequence>
<organism evidence="4 5">
    <name type="scientific">Halosimplex rubrum</name>
    <dbReference type="NCBI Taxonomy" id="869889"/>
    <lineage>
        <taxon>Archaea</taxon>
        <taxon>Methanobacteriati</taxon>
        <taxon>Methanobacteriota</taxon>
        <taxon>Stenosarchaea group</taxon>
        <taxon>Halobacteria</taxon>
        <taxon>Halobacteriales</taxon>
        <taxon>Haloarculaceae</taxon>
        <taxon>Halosimplex</taxon>
    </lineage>
</organism>
<dbReference type="InterPro" id="IPR001322">
    <property type="entry name" value="Lamin_tail_dom"/>
</dbReference>
<dbReference type="InterPro" id="IPR035437">
    <property type="entry name" value="SNase_OB-fold_sf"/>
</dbReference>
<dbReference type="InterPro" id="IPR036415">
    <property type="entry name" value="Lamin_tail_dom_sf"/>
</dbReference>
<dbReference type="InterPro" id="IPR002071">
    <property type="entry name" value="Thermonucl_AS"/>
</dbReference>
<dbReference type="PROSITE" id="PS51257">
    <property type="entry name" value="PROKAR_LIPOPROTEIN"/>
    <property type="match status" value="1"/>
</dbReference>
<dbReference type="AlphaFoldDB" id="A0A7D5P1B7"/>
<dbReference type="KEGG" id="hrr:HZS55_15145"/>
<proteinExistence type="predicted"/>
<feature type="region of interest" description="Disordered" evidence="1">
    <location>
        <begin position="221"/>
        <end position="254"/>
    </location>
</feature>
<keyword evidence="5" id="KW-1185">Reference proteome</keyword>
<evidence type="ECO:0000259" key="3">
    <source>
        <dbReference type="PROSITE" id="PS51841"/>
    </source>
</evidence>
<dbReference type="GO" id="GO:0003676">
    <property type="term" value="F:nucleic acid binding"/>
    <property type="evidence" value="ECO:0007669"/>
    <property type="project" value="InterPro"/>
</dbReference>
<dbReference type="RefSeq" id="WP_179908423.1">
    <property type="nucleotide sequence ID" value="NZ_CP058910.1"/>
</dbReference>